<organism evidence="2 3">
    <name type="scientific">Dyadobacter frigoris</name>
    <dbReference type="NCBI Taxonomy" id="2576211"/>
    <lineage>
        <taxon>Bacteria</taxon>
        <taxon>Pseudomonadati</taxon>
        <taxon>Bacteroidota</taxon>
        <taxon>Cytophagia</taxon>
        <taxon>Cytophagales</taxon>
        <taxon>Spirosomataceae</taxon>
        <taxon>Dyadobacter</taxon>
    </lineage>
</organism>
<evidence type="ECO:0000256" key="1">
    <source>
        <dbReference type="SAM" id="SignalP"/>
    </source>
</evidence>
<dbReference type="OrthoDB" id="1003359at2"/>
<gene>
    <name evidence="2" type="ORF">FDK13_18080</name>
</gene>
<accession>A0A4U6D2K8</accession>
<reference evidence="2 3" key="1">
    <citation type="submission" date="2019-05" db="EMBL/GenBank/DDBJ databases">
        <title>Dyadobacter AR-3-8 sp. nov., isolated from arctic soil.</title>
        <authorList>
            <person name="Chaudhary D.K."/>
        </authorList>
    </citation>
    <scope>NUCLEOTIDE SEQUENCE [LARGE SCALE GENOMIC DNA]</scope>
    <source>
        <strain evidence="2 3">AR-3-8</strain>
    </source>
</reference>
<name>A0A4U6D2K8_9BACT</name>
<feature type="signal peptide" evidence="1">
    <location>
        <begin position="1"/>
        <end position="19"/>
    </location>
</feature>
<dbReference type="RefSeq" id="WP_137341419.1">
    <property type="nucleotide sequence ID" value="NZ_BSQH01000025.1"/>
</dbReference>
<dbReference type="Proteomes" id="UP000304900">
    <property type="component" value="Unassembled WGS sequence"/>
</dbReference>
<proteinExistence type="predicted"/>
<dbReference type="AlphaFoldDB" id="A0A4U6D2K8"/>
<keyword evidence="3" id="KW-1185">Reference proteome</keyword>
<evidence type="ECO:0000313" key="3">
    <source>
        <dbReference type="Proteomes" id="UP000304900"/>
    </source>
</evidence>
<dbReference type="EMBL" id="SZVO01000008">
    <property type="protein sequence ID" value="TKT90876.1"/>
    <property type="molecule type" value="Genomic_DNA"/>
</dbReference>
<feature type="chain" id="PRO_5020906442" evidence="1">
    <location>
        <begin position="20"/>
        <end position="208"/>
    </location>
</feature>
<protein>
    <submittedName>
        <fullName evidence="2">Uncharacterized protein</fullName>
    </submittedName>
</protein>
<keyword evidence="1" id="KW-0732">Signal</keyword>
<comment type="caution">
    <text evidence="2">The sequence shown here is derived from an EMBL/GenBank/DDBJ whole genome shotgun (WGS) entry which is preliminary data.</text>
</comment>
<evidence type="ECO:0000313" key="2">
    <source>
        <dbReference type="EMBL" id="TKT90876.1"/>
    </source>
</evidence>
<sequence>MKKSLLFVIVLFFAGQVSAQTLSDLFAGNAKLVFLGLDFTQAKYIGRAGFVDPVAIKNQHIVSWNNLIEYEPKKFSLQEVFKLKPDQYETKVSDMIKLNESADVKDNITEDAYVITEDQVKKSVSKYSLSVKDGIGLVYVVESLNKNAEKLFAWVTFIDLKTKKVLYTEKLEGSAGGFGFRNYWAGGVYKINKSIDSKYYKQWSKTLK</sequence>